<evidence type="ECO:0000313" key="2">
    <source>
        <dbReference type="EMBL" id="KAK8596650.1"/>
    </source>
</evidence>
<proteinExistence type="predicted"/>
<name>A0ABR2G7V7_9ROSI</name>
<accession>A0ABR2G7V7</accession>
<organism evidence="2 3">
    <name type="scientific">Hibiscus sabdariffa</name>
    <name type="common">roselle</name>
    <dbReference type="NCBI Taxonomy" id="183260"/>
    <lineage>
        <taxon>Eukaryota</taxon>
        <taxon>Viridiplantae</taxon>
        <taxon>Streptophyta</taxon>
        <taxon>Embryophyta</taxon>
        <taxon>Tracheophyta</taxon>
        <taxon>Spermatophyta</taxon>
        <taxon>Magnoliopsida</taxon>
        <taxon>eudicotyledons</taxon>
        <taxon>Gunneridae</taxon>
        <taxon>Pentapetalae</taxon>
        <taxon>rosids</taxon>
        <taxon>malvids</taxon>
        <taxon>Malvales</taxon>
        <taxon>Malvaceae</taxon>
        <taxon>Malvoideae</taxon>
        <taxon>Hibiscus</taxon>
    </lineage>
</organism>
<feature type="compositionally biased region" description="Basic and acidic residues" evidence="1">
    <location>
        <begin position="137"/>
        <end position="149"/>
    </location>
</feature>
<dbReference type="Proteomes" id="UP001472677">
    <property type="component" value="Unassembled WGS sequence"/>
</dbReference>
<evidence type="ECO:0000313" key="3">
    <source>
        <dbReference type="Proteomes" id="UP001472677"/>
    </source>
</evidence>
<protein>
    <submittedName>
        <fullName evidence="2">Uncharacterized protein</fullName>
    </submittedName>
</protein>
<sequence>MTGSASTPDDRRWSTALSIFPQVRKATTVREVTTPVRESAIALPIEEHVAEAGSDSGQAQDVDSTPMELSHSNRFVPEDVVETMSPLIIVPSPEIAHENFGDQYDAQSASSLRSDPSPVLKAVTSIVEEPKSGQGKENIEHILDASESS</sequence>
<feature type="region of interest" description="Disordered" evidence="1">
    <location>
        <begin position="129"/>
        <end position="149"/>
    </location>
</feature>
<reference evidence="2 3" key="1">
    <citation type="journal article" date="2024" name="G3 (Bethesda)">
        <title>Genome assembly of Hibiscus sabdariffa L. provides insights into metabolisms of medicinal natural products.</title>
        <authorList>
            <person name="Kim T."/>
        </authorList>
    </citation>
    <scope>NUCLEOTIDE SEQUENCE [LARGE SCALE GENOMIC DNA]</scope>
    <source>
        <strain evidence="2">TK-2024</strain>
        <tissue evidence="2">Old leaves</tissue>
    </source>
</reference>
<gene>
    <name evidence="2" type="ORF">V6N12_065133</name>
</gene>
<comment type="caution">
    <text evidence="2">The sequence shown here is derived from an EMBL/GenBank/DDBJ whole genome shotgun (WGS) entry which is preliminary data.</text>
</comment>
<evidence type="ECO:0000256" key="1">
    <source>
        <dbReference type="SAM" id="MobiDB-lite"/>
    </source>
</evidence>
<dbReference type="EMBL" id="JBBPBM010000002">
    <property type="protein sequence ID" value="KAK8596650.1"/>
    <property type="molecule type" value="Genomic_DNA"/>
</dbReference>
<keyword evidence="3" id="KW-1185">Reference proteome</keyword>